<sequence length="150" mass="17520">MLPPSYCIGKTVNGSTDETEQKPYDNKTCPARIFLIDTIILCPTEDCNPVCYSLLTEDFMNMHDKMAKELFDNKSLKALSYLIEHGRELELEYDKKICFLSKDNSSGFVSIWVEKKEQYFDSMEQLIEKAEINEVSFEEIWEESELNILY</sequence>
<protein>
    <submittedName>
        <fullName evidence="1">Uncharacterized protein</fullName>
    </submittedName>
</protein>
<reference evidence="1" key="1">
    <citation type="submission" date="2019-04" db="EMBL/GenBank/DDBJ databases">
        <title>Microbes associate with the intestines of laboratory mice.</title>
        <authorList>
            <person name="Navarre W."/>
            <person name="Wong E."/>
            <person name="Huang K."/>
            <person name="Tropini C."/>
            <person name="Ng K."/>
            <person name="Yu B."/>
        </authorList>
    </citation>
    <scope>NUCLEOTIDE SEQUENCE</scope>
    <source>
        <strain evidence="1">NM01_1-7b</strain>
    </source>
</reference>
<accession>A0AC61RLB4</accession>
<evidence type="ECO:0000313" key="2">
    <source>
        <dbReference type="Proteomes" id="UP000304953"/>
    </source>
</evidence>
<keyword evidence="2" id="KW-1185">Reference proteome</keyword>
<name>A0AC61RLB4_9FIRM</name>
<gene>
    <name evidence="1" type="ORF">E5329_28275</name>
</gene>
<evidence type="ECO:0000313" key="1">
    <source>
        <dbReference type="EMBL" id="TGY86329.1"/>
    </source>
</evidence>
<comment type="caution">
    <text evidence="1">The sequence shown here is derived from an EMBL/GenBank/DDBJ whole genome shotgun (WGS) entry which is preliminary data.</text>
</comment>
<proteinExistence type="predicted"/>
<organism evidence="1 2">
    <name type="scientific">Petralouisia muris</name>
    <dbReference type="NCBI Taxonomy" id="3032872"/>
    <lineage>
        <taxon>Bacteria</taxon>
        <taxon>Bacillati</taxon>
        <taxon>Bacillota</taxon>
        <taxon>Clostridia</taxon>
        <taxon>Lachnospirales</taxon>
        <taxon>Lachnospiraceae</taxon>
        <taxon>Petralouisia</taxon>
    </lineage>
</organism>
<dbReference type="EMBL" id="SRYA01000155">
    <property type="protein sequence ID" value="TGY86329.1"/>
    <property type="molecule type" value="Genomic_DNA"/>
</dbReference>
<dbReference type="Proteomes" id="UP000304953">
    <property type="component" value="Unassembled WGS sequence"/>
</dbReference>